<dbReference type="Proteomes" id="UP000274376">
    <property type="component" value="Unassembled WGS sequence"/>
</dbReference>
<sequence length="457" mass="53147">MMVKIKGKFIEGCRECNNDNDFTLPDDVIQAAIKGDLVLFCGAGISTESKKVMPTSFYTDIKNVLEYKNHIEVDENLSFSKLMSLFCENVANGRKELFKRINNRFQMIENFPELYGIASEFHKEVARIPQIGTVITTNWDTLFEDNCDMFPIIYNEDVALWDTFDKRVFKIHGSIKNIGSIIATEEDYENCYQKLSTKPIGDRLKTILSTKTVVFVGFSFGDEDLNKIIEILSDDLGQFANQFYLVTIDEKWLEKHPKNIIPIITDGTFFVKSLKNELIHQGTLIDSMVYRFAEEANEILINAHLSWMDDAKFHEILQEYPELLLTVAYQDGMIHAFQRCIADEKSGRVLMPNYTHDVVHSYLYLYNKRMSENEYLRAYYDLGYSDGFSALELFTRNENEDALLLPMFYFNGEIFDDLETLLSYLNENRIPELYHYCKEKVTPYKNGGIPHCMPWYC</sequence>
<accession>A0A3R9RCC9</accession>
<dbReference type="SUPFAM" id="SSF52467">
    <property type="entry name" value="DHS-like NAD/FAD-binding domain"/>
    <property type="match status" value="1"/>
</dbReference>
<organism evidence="1 2">
    <name type="scientific">Streptococcus mitis</name>
    <dbReference type="NCBI Taxonomy" id="28037"/>
    <lineage>
        <taxon>Bacteria</taxon>
        <taxon>Bacillati</taxon>
        <taxon>Bacillota</taxon>
        <taxon>Bacilli</taxon>
        <taxon>Lactobacillales</taxon>
        <taxon>Streptococcaceae</taxon>
        <taxon>Streptococcus</taxon>
        <taxon>Streptococcus mitis group</taxon>
    </lineage>
</organism>
<dbReference type="EMBL" id="RJOE01000002">
    <property type="protein sequence ID" value="RSJ08883.1"/>
    <property type="molecule type" value="Genomic_DNA"/>
</dbReference>
<proteinExistence type="predicted"/>
<dbReference type="Pfam" id="PF13289">
    <property type="entry name" value="SIR2_2"/>
    <property type="match status" value="1"/>
</dbReference>
<dbReference type="RefSeq" id="WP_260467835.1">
    <property type="nucleotide sequence ID" value="NZ_RJOE01000002.1"/>
</dbReference>
<name>A0A3R9RCC9_STRMT</name>
<reference evidence="1 2" key="1">
    <citation type="submission" date="2018-11" db="EMBL/GenBank/DDBJ databases">
        <title>Species Designations Belie Phenotypic and Genotypic Heterogeneity in Oral Streptococci.</title>
        <authorList>
            <person name="Velsko I."/>
        </authorList>
    </citation>
    <scope>NUCLEOTIDE SEQUENCE [LARGE SCALE GENOMIC DNA]</scope>
    <source>
        <strain evidence="1 2">BCC36</strain>
    </source>
</reference>
<evidence type="ECO:0000313" key="2">
    <source>
        <dbReference type="Proteomes" id="UP000274376"/>
    </source>
</evidence>
<protein>
    <submittedName>
        <fullName evidence="1">Uncharacterized protein</fullName>
    </submittedName>
</protein>
<comment type="caution">
    <text evidence="1">The sequence shown here is derived from an EMBL/GenBank/DDBJ whole genome shotgun (WGS) entry which is preliminary data.</text>
</comment>
<dbReference type="AlphaFoldDB" id="A0A3R9RCC9"/>
<gene>
    <name evidence="1" type="ORF">D8839_01160</name>
</gene>
<evidence type="ECO:0000313" key="1">
    <source>
        <dbReference type="EMBL" id="RSJ08883.1"/>
    </source>
</evidence>
<dbReference type="InterPro" id="IPR029035">
    <property type="entry name" value="DHS-like_NAD/FAD-binding_dom"/>
</dbReference>